<evidence type="ECO:0000259" key="4">
    <source>
        <dbReference type="Pfam" id="PF07859"/>
    </source>
</evidence>
<keyword evidence="6" id="KW-1185">Reference proteome</keyword>
<dbReference type="GO" id="GO:0016787">
    <property type="term" value="F:hydrolase activity"/>
    <property type="evidence" value="ECO:0007669"/>
    <property type="project" value="UniProtKB-KW"/>
</dbReference>
<accession>A0ABN2J669</accession>
<gene>
    <name evidence="5" type="ORF">GCM10009831_31040</name>
</gene>
<proteinExistence type="inferred from homology"/>
<evidence type="ECO:0000256" key="3">
    <source>
        <dbReference type="PROSITE-ProRule" id="PRU10038"/>
    </source>
</evidence>
<dbReference type="PROSITE" id="PS01174">
    <property type="entry name" value="LIPASE_GDXG_SER"/>
    <property type="match status" value="1"/>
</dbReference>
<dbReference type="Gene3D" id="3.40.50.1820">
    <property type="entry name" value="alpha/beta hydrolase"/>
    <property type="match status" value="1"/>
</dbReference>
<dbReference type="PANTHER" id="PTHR48081">
    <property type="entry name" value="AB HYDROLASE SUPERFAMILY PROTEIN C4A8.06C"/>
    <property type="match status" value="1"/>
</dbReference>
<dbReference type="Proteomes" id="UP001500383">
    <property type="component" value="Unassembled WGS sequence"/>
</dbReference>
<keyword evidence="2 5" id="KW-0378">Hydrolase</keyword>
<dbReference type="Pfam" id="PF07859">
    <property type="entry name" value="Abhydrolase_3"/>
    <property type="match status" value="1"/>
</dbReference>
<feature type="active site" evidence="3">
    <location>
        <position position="189"/>
    </location>
</feature>
<evidence type="ECO:0000313" key="6">
    <source>
        <dbReference type="Proteomes" id="UP001500383"/>
    </source>
</evidence>
<dbReference type="InterPro" id="IPR033140">
    <property type="entry name" value="Lipase_GDXG_put_SER_AS"/>
</dbReference>
<sequence length="341" mass="36167">MTAHVNGAVTTRDSVTTSDAVITHRDPSPQSRALYWAARATLRQVYRVWPLTDVGIRGLAAVERGFTRLPHPAGVRVEPTTLGGVPALTIAPIAPGSATGAPEAAGPDAMADVVVLYLHGGAFVFCGPSTHSRLCGSLATGLGAPVHSVRYRKLPEVDIAAVVDDVYCAYRALSAQLPAEHRIVVAGDSAGGFLAAKLCELAARDGVRPPAALVGYSPLFDLDAELSDGSWFTRDAYQPASTLRRAQRFWSSRPYELPGSRSMVECDPAVFPPTLITLAAGELVETAALALTERLHAAGRTVETHRWHTAVHAFPVLDALTPESRRAGEITVGFLRRVLGG</sequence>
<dbReference type="InterPro" id="IPR029058">
    <property type="entry name" value="AB_hydrolase_fold"/>
</dbReference>
<organism evidence="5 6">
    <name type="scientific">Dietzia cercidiphylli</name>
    <dbReference type="NCBI Taxonomy" id="498199"/>
    <lineage>
        <taxon>Bacteria</taxon>
        <taxon>Bacillati</taxon>
        <taxon>Actinomycetota</taxon>
        <taxon>Actinomycetes</taxon>
        <taxon>Mycobacteriales</taxon>
        <taxon>Dietziaceae</taxon>
        <taxon>Dietzia</taxon>
    </lineage>
</organism>
<dbReference type="EMBL" id="BAAAQG010000021">
    <property type="protein sequence ID" value="GAA1718830.1"/>
    <property type="molecule type" value="Genomic_DNA"/>
</dbReference>
<dbReference type="SUPFAM" id="SSF53474">
    <property type="entry name" value="alpha/beta-Hydrolases"/>
    <property type="match status" value="1"/>
</dbReference>
<dbReference type="InterPro" id="IPR013094">
    <property type="entry name" value="AB_hydrolase_3"/>
</dbReference>
<reference evidence="5 6" key="1">
    <citation type="journal article" date="2019" name="Int. J. Syst. Evol. Microbiol.">
        <title>The Global Catalogue of Microorganisms (GCM) 10K type strain sequencing project: providing services to taxonomists for standard genome sequencing and annotation.</title>
        <authorList>
            <consortium name="The Broad Institute Genomics Platform"/>
            <consortium name="The Broad Institute Genome Sequencing Center for Infectious Disease"/>
            <person name="Wu L."/>
            <person name="Ma J."/>
        </authorList>
    </citation>
    <scope>NUCLEOTIDE SEQUENCE [LARGE SCALE GENOMIC DNA]</scope>
    <source>
        <strain evidence="5 6">JCM 16002</strain>
    </source>
</reference>
<dbReference type="PANTHER" id="PTHR48081:SF30">
    <property type="entry name" value="ACETYL-HYDROLASE LIPR-RELATED"/>
    <property type="match status" value="1"/>
</dbReference>
<evidence type="ECO:0000256" key="1">
    <source>
        <dbReference type="ARBA" id="ARBA00010515"/>
    </source>
</evidence>
<comment type="similarity">
    <text evidence="1">Belongs to the 'GDXG' lipolytic enzyme family.</text>
</comment>
<evidence type="ECO:0000256" key="2">
    <source>
        <dbReference type="ARBA" id="ARBA00022801"/>
    </source>
</evidence>
<evidence type="ECO:0000313" key="5">
    <source>
        <dbReference type="EMBL" id="GAA1718830.1"/>
    </source>
</evidence>
<name>A0ABN2J669_9ACTN</name>
<dbReference type="RefSeq" id="WP_344393204.1">
    <property type="nucleotide sequence ID" value="NZ_BAAAQG010000021.1"/>
</dbReference>
<comment type="caution">
    <text evidence="5">The sequence shown here is derived from an EMBL/GenBank/DDBJ whole genome shotgun (WGS) entry which is preliminary data.</text>
</comment>
<dbReference type="InterPro" id="IPR050300">
    <property type="entry name" value="GDXG_lipolytic_enzyme"/>
</dbReference>
<protein>
    <submittedName>
        <fullName evidence="5">Alpha/beta hydrolase</fullName>
    </submittedName>
</protein>
<feature type="domain" description="Alpha/beta hydrolase fold-3" evidence="4">
    <location>
        <begin position="115"/>
        <end position="314"/>
    </location>
</feature>